<keyword evidence="2" id="KW-1185">Reference proteome</keyword>
<evidence type="ECO:0000313" key="2">
    <source>
        <dbReference type="Proteomes" id="UP001190700"/>
    </source>
</evidence>
<accession>A0AAE0F3J6</accession>
<dbReference type="EMBL" id="LGRX02026937">
    <property type="protein sequence ID" value="KAK3250072.1"/>
    <property type="molecule type" value="Genomic_DNA"/>
</dbReference>
<dbReference type="AlphaFoldDB" id="A0AAE0F3J6"/>
<evidence type="ECO:0000313" key="1">
    <source>
        <dbReference type="EMBL" id="KAK3250072.1"/>
    </source>
</evidence>
<gene>
    <name evidence="1" type="ORF">CYMTET_40534</name>
</gene>
<comment type="caution">
    <text evidence="1">The sequence shown here is derived from an EMBL/GenBank/DDBJ whole genome shotgun (WGS) entry which is preliminary data.</text>
</comment>
<sequence>MPALVTVPDPGHAKAQGTAAEVASRKYYRDQQALVKDTRSTGRFLKSTKSLRETGLSGKASRFSATAKDVGKLGRLVVLLRQEFSSAGLDVTCFDLADMSKEVLECVINKLFVVQ</sequence>
<proteinExistence type="predicted"/>
<reference evidence="1 2" key="1">
    <citation type="journal article" date="2015" name="Genome Biol. Evol.">
        <title>Comparative Genomics of a Bacterivorous Green Alga Reveals Evolutionary Causalities and Consequences of Phago-Mixotrophic Mode of Nutrition.</title>
        <authorList>
            <person name="Burns J.A."/>
            <person name="Paasch A."/>
            <person name="Narechania A."/>
            <person name="Kim E."/>
        </authorList>
    </citation>
    <scope>NUCLEOTIDE SEQUENCE [LARGE SCALE GENOMIC DNA]</scope>
    <source>
        <strain evidence="1 2">PLY_AMNH</strain>
    </source>
</reference>
<organism evidence="1 2">
    <name type="scientific">Cymbomonas tetramitiformis</name>
    <dbReference type="NCBI Taxonomy" id="36881"/>
    <lineage>
        <taxon>Eukaryota</taxon>
        <taxon>Viridiplantae</taxon>
        <taxon>Chlorophyta</taxon>
        <taxon>Pyramimonadophyceae</taxon>
        <taxon>Pyramimonadales</taxon>
        <taxon>Pyramimonadaceae</taxon>
        <taxon>Cymbomonas</taxon>
    </lineage>
</organism>
<protein>
    <submittedName>
        <fullName evidence="1">Uncharacterized protein</fullName>
    </submittedName>
</protein>
<name>A0AAE0F3J6_9CHLO</name>
<dbReference type="Proteomes" id="UP001190700">
    <property type="component" value="Unassembled WGS sequence"/>
</dbReference>